<organism evidence="1 2">
    <name type="scientific">Gomphosphaeria aponina SAG 52.96 = DSM 107014</name>
    <dbReference type="NCBI Taxonomy" id="1521640"/>
    <lineage>
        <taxon>Bacteria</taxon>
        <taxon>Bacillati</taxon>
        <taxon>Cyanobacteriota</taxon>
        <taxon>Cyanophyceae</taxon>
        <taxon>Oscillatoriophycideae</taxon>
        <taxon>Chroococcales</taxon>
        <taxon>Gomphosphaeriaceae</taxon>
        <taxon>Gomphosphaeria</taxon>
    </lineage>
</organism>
<proteinExistence type="predicted"/>
<evidence type="ECO:0000313" key="2">
    <source>
        <dbReference type="Proteomes" id="UP000767446"/>
    </source>
</evidence>
<dbReference type="Pfam" id="PF13414">
    <property type="entry name" value="TPR_11"/>
    <property type="match status" value="1"/>
</dbReference>
<name>A0A941GP46_9CHRO</name>
<accession>A0A941GP46</accession>
<protein>
    <submittedName>
        <fullName evidence="1">Tetratricopeptide repeat protein</fullName>
    </submittedName>
</protein>
<dbReference type="Gene3D" id="1.25.40.10">
    <property type="entry name" value="Tetratricopeptide repeat domain"/>
    <property type="match status" value="1"/>
</dbReference>
<dbReference type="PROSITE" id="PS50293">
    <property type="entry name" value="TPR_REGION"/>
    <property type="match status" value="1"/>
</dbReference>
<dbReference type="SUPFAM" id="SSF48452">
    <property type="entry name" value="TPR-like"/>
    <property type="match status" value="1"/>
</dbReference>
<sequence length="42" mass="4463">MKAGKIEEAIEQYKLALAAQANASVYVNLGKALSQLGKLEEA</sequence>
<reference evidence="1" key="1">
    <citation type="submission" date="2021-02" db="EMBL/GenBank/DDBJ databases">
        <title>Metagenome analyses of Stigonema ocellatum DSM 106950, Chlorogloea purpurea SAG 13.99 and Gomphosphaeria aponina DSM 107014.</title>
        <authorList>
            <person name="Marter P."/>
            <person name="Huang S."/>
        </authorList>
    </citation>
    <scope>NUCLEOTIDE SEQUENCE</scope>
    <source>
        <strain evidence="1">JP213</strain>
    </source>
</reference>
<dbReference type="Proteomes" id="UP000767446">
    <property type="component" value="Unassembled WGS sequence"/>
</dbReference>
<evidence type="ECO:0000313" key="1">
    <source>
        <dbReference type="EMBL" id="MBR8826985.1"/>
    </source>
</evidence>
<gene>
    <name evidence="1" type="ORF">DSM107014_03605</name>
</gene>
<dbReference type="AlphaFoldDB" id="A0A941GP46"/>
<dbReference type="InterPro" id="IPR011990">
    <property type="entry name" value="TPR-like_helical_dom_sf"/>
</dbReference>
<comment type="caution">
    <text evidence="1">The sequence shown here is derived from an EMBL/GenBank/DDBJ whole genome shotgun (WGS) entry which is preliminary data.</text>
</comment>
<dbReference type="EMBL" id="JADQBC010000016">
    <property type="protein sequence ID" value="MBR8826985.1"/>
    <property type="molecule type" value="Genomic_DNA"/>
</dbReference>